<protein>
    <submittedName>
        <fullName evidence="2">Methyltransferase domain-containing protein</fullName>
    </submittedName>
</protein>
<sequence>MPNTNQLIAKHWDNVTRTVALPRSRWWLSGRITRHVNRIVCGEDIPGFNQGAVALLNQKTKGRTFKRGLSIGCGGAGKELNLMKRGVVEHFDLFELSAERCKVAKEAFRKNGYEQNVNIINQEFALEDASAYNFIHWDNSLHHMFDTDKAITETYSLLKPGGIFFMNDFIGQSRFQWSEAELEVVNSFRDSLPDEVFTLPNGKRVKRRVDRPDLKTMINRDPSEAADSESIIPSLKKRLDDPVIIPTGGVVYHVGLNDILTNIPEDSPLLSLALKIDTIASRSGLNQYGVCIAEK</sequence>
<evidence type="ECO:0000259" key="1">
    <source>
        <dbReference type="Pfam" id="PF13847"/>
    </source>
</evidence>
<keyword evidence="2" id="KW-0808">Transferase</keyword>
<dbReference type="OrthoDB" id="5447476at2"/>
<keyword evidence="3" id="KW-1185">Reference proteome</keyword>
<dbReference type="GO" id="GO:0032259">
    <property type="term" value="P:methylation"/>
    <property type="evidence" value="ECO:0007669"/>
    <property type="project" value="UniProtKB-KW"/>
</dbReference>
<reference evidence="3" key="1">
    <citation type="submission" date="2017-09" db="EMBL/GenBank/DDBJ databases">
        <authorList>
            <person name="Regsiter A."/>
            <person name="William W."/>
        </authorList>
    </citation>
    <scope>NUCLEOTIDE SEQUENCE [LARGE SCALE GENOMIC DNA]</scope>
    <source>
        <strain evidence="3">500-1</strain>
    </source>
</reference>
<keyword evidence="2" id="KW-0489">Methyltransferase</keyword>
<proteinExistence type="predicted"/>
<evidence type="ECO:0000313" key="3">
    <source>
        <dbReference type="Proteomes" id="UP000219215"/>
    </source>
</evidence>
<dbReference type="CDD" id="cd02440">
    <property type="entry name" value="AdoMet_MTases"/>
    <property type="match status" value="1"/>
</dbReference>
<dbReference type="Proteomes" id="UP000219215">
    <property type="component" value="Chromosome DPRO"/>
</dbReference>
<gene>
    <name evidence="2" type="ORF">DPRO_3176</name>
</gene>
<dbReference type="GO" id="GO:0008168">
    <property type="term" value="F:methyltransferase activity"/>
    <property type="evidence" value="ECO:0007669"/>
    <property type="project" value="UniProtKB-KW"/>
</dbReference>
<dbReference type="InterPro" id="IPR029063">
    <property type="entry name" value="SAM-dependent_MTases_sf"/>
</dbReference>
<feature type="domain" description="Methyltransferase" evidence="1">
    <location>
        <begin position="69"/>
        <end position="170"/>
    </location>
</feature>
<dbReference type="SUPFAM" id="SSF53335">
    <property type="entry name" value="S-adenosyl-L-methionine-dependent methyltransferases"/>
    <property type="match status" value="1"/>
</dbReference>
<organism evidence="2 3">
    <name type="scientific">Pseudodesulfovibrio profundus</name>
    <dbReference type="NCBI Taxonomy" id="57320"/>
    <lineage>
        <taxon>Bacteria</taxon>
        <taxon>Pseudomonadati</taxon>
        <taxon>Thermodesulfobacteriota</taxon>
        <taxon>Desulfovibrionia</taxon>
        <taxon>Desulfovibrionales</taxon>
        <taxon>Desulfovibrionaceae</taxon>
    </lineage>
</organism>
<dbReference type="KEGG" id="pprf:DPRO_3176"/>
<dbReference type="Gene3D" id="3.40.50.150">
    <property type="entry name" value="Vaccinia Virus protein VP39"/>
    <property type="match status" value="1"/>
</dbReference>
<dbReference type="RefSeq" id="WP_097012863.1">
    <property type="nucleotide sequence ID" value="NZ_LT907975.1"/>
</dbReference>
<evidence type="ECO:0000313" key="2">
    <source>
        <dbReference type="EMBL" id="SOB60088.1"/>
    </source>
</evidence>
<dbReference type="Pfam" id="PF13847">
    <property type="entry name" value="Methyltransf_31"/>
    <property type="match status" value="1"/>
</dbReference>
<name>A0A2C8FBS0_9BACT</name>
<dbReference type="EMBL" id="LT907975">
    <property type="protein sequence ID" value="SOB60088.1"/>
    <property type="molecule type" value="Genomic_DNA"/>
</dbReference>
<dbReference type="AlphaFoldDB" id="A0A2C8FBS0"/>
<accession>A0A2C8FBS0</accession>
<dbReference type="InterPro" id="IPR025714">
    <property type="entry name" value="Methyltranfer_dom"/>
</dbReference>